<dbReference type="VEuPathDB" id="VectorBase:LLONM1_000829"/>
<accession>A0A1B0C9E1</accession>
<evidence type="ECO:0000313" key="4">
    <source>
        <dbReference type="Proteomes" id="UP000092461"/>
    </source>
</evidence>
<feature type="compositionally biased region" description="Polar residues" evidence="1">
    <location>
        <begin position="308"/>
        <end position="321"/>
    </location>
</feature>
<feature type="compositionally biased region" description="Polar residues" evidence="1">
    <location>
        <begin position="369"/>
        <end position="378"/>
    </location>
</feature>
<feature type="region of interest" description="Disordered" evidence="1">
    <location>
        <begin position="1"/>
        <end position="29"/>
    </location>
</feature>
<feature type="compositionally biased region" description="Pro residues" evidence="1">
    <location>
        <begin position="333"/>
        <end position="349"/>
    </location>
</feature>
<dbReference type="GO" id="GO:0003779">
    <property type="term" value="F:actin binding"/>
    <property type="evidence" value="ECO:0007669"/>
    <property type="project" value="InterPro"/>
</dbReference>
<reference evidence="3" key="1">
    <citation type="submission" date="2020-05" db="UniProtKB">
        <authorList>
            <consortium name="EnsemblMetazoa"/>
        </authorList>
    </citation>
    <scope>IDENTIFICATION</scope>
    <source>
        <strain evidence="3">Jacobina</strain>
    </source>
</reference>
<feature type="compositionally biased region" description="Pro residues" evidence="1">
    <location>
        <begin position="257"/>
        <end position="267"/>
    </location>
</feature>
<feature type="compositionally biased region" description="Polar residues" evidence="1">
    <location>
        <begin position="235"/>
        <end position="248"/>
    </location>
</feature>
<dbReference type="Proteomes" id="UP000092461">
    <property type="component" value="Unassembled WGS sequence"/>
</dbReference>
<feature type="compositionally biased region" description="Polar residues" evidence="1">
    <location>
        <begin position="494"/>
        <end position="513"/>
    </location>
</feature>
<feature type="compositionally biased region" description="Polar residues" evidence="1">
    <location>
        <begin position="447"/>
        <end position="465"/>
    </location>
</feature>
<feature type="region of interest" description="Disordered" evidence="1">
    <location>
        <begin position="488"/>
        <end position="513"/>
    </location>
</feature>
<dbReference type="EMBL" id="AJWK01002246">
    <property type="status" value="NOT_ANNOTATED_CDS"/>
    <property type="molecule type" value="Genomic_DNA"/>
</dbReference>
<dbReference type="InterPro" id="IPR003124">
    <property type="entry name" value="WH2_dom"/>
</dbReference>
<name>A0A1B0C9E1_LUTLO</name>
<dbReference type="PROSITE" id="PS51082">
    <property type="entry name" value="WH2"/>
    <property type="match status" value="1"/>
</dbReference>
<feature type="compositionally biased region" description="Low complexity" evidence="1">
    <location>
        <begin position="353"/>
        <end position="368"/>
    </location>
</feature>
<dbReference type="EnsemblMetazoa" id="LLOJ000563-RA">
    <property type="protein sequence ID" value="LLOJ000563-PA"/>
    <property type="gene ID" value="LLOJ000563"/>
</dbReference>
<feature type="compositionally biased region" description="Low complexity" evidence="1">
    <location>
        <begin position="78"/>
        <end position="87"/>
    </location>
</feature>
<feature type="compositionally biased region" description="Polar residues" evidence="1">
    <location>
        <begin position="179"/>
        <end position="200"/>
    </location>
</feature>
<protein>
    <recommendedName>
        <fullName evidence="2">WH2 domain-containing protein</fullName>
    </recommendedName>
</protein>
<feature type="region of interest" description="Disordered" evidence="1">
    <location>
        <begin position="48"/>
        <end position="378"/>
    </location>
</feature>
<proteinExistence type="predicted"/>
<feature type="region of interest" description="Disordered" evidence="1">
    <location>
        <begin position="437"/>
        <end position="465"/>
    </location>
</feature>
<organism evidence="3 4">
    <name type="scientific">Lutzomyia longipalpis</name>
    <name type="common">Sand fly</name>
    <dbReference type="NCBI Taxonomy" id="7200"/>
    <lineage>
        <taxon>Eukaryota</taxon>
        <taxon>Metazoa</taxon>
        <taxon>Ecdysozoa</taxon>
        <taxon>Arthropoda</taxon>
        <taxon>Hexapoda</taxon>
        <taxon>Insecta</taxon>
        <taxon>Pterygota</taxon>
        <taxon>Neoptera</taxon>
        <taxon>Endopterygota</taxon>
        <taxon>Diptera</taxon>
        <taxon>Nematocera</taxon>
        <taxon>Psychodoidea</taxon>
        <taxon>Psychodidae</taxon>
        <taxon>Lutzomyia</taxon>
        <taxon>Lutzomyia</taxon>
    </lineage>
</organism>
<feature type="compositionally biased region" description="Pro residues" evidence="1">
    <location>
        <begin position="1"/>
        <end position="16"/>
    </location>
</feature>
<keyword evidence="4" id="KW-1185">Reference proteome</keyword>
<evidence type="ECO:0000256" key="1">
    <source>
        <dbReference type="SAM" id="MobiDB-lite"/>
    </source>
</evidence>
<dbReference type="AlphaFoldDB" id="A0A1B0C9E1"/>
<feature type="domain" description="WH2" evidence="2">
    <location>
        <begin position="29"/>
        <end position="46"/>
    </location>
</feature>
<evidence type="ECO:0000259" key="2">
    <source>
        <dbReference type="PROSITE" id="PS51082"/>
    </source>
</evidence>
<feature type="compositionally biased region" description="Basic and acidic residues" evidence="1">
    <location>
        <begin position="121"/>
        <end position="134"/>
    </location>
</feature>
<dbReference type="VEuPathDB" id="VectorBase:LLOJ000563"/>
<evidence type="ECO:0000313" key="3">
    <source>
        <dbReference type="EnsemblMetazoa" id="LLOJ000563-PA"/>
    </source>
</evidence>
<sequence length="513" mass="53310">MAVPPPPAPPAPPPQPLAKIGGGSTGGDARSALLQSIQKGTKLKKTVTVDKRAPVISGKLVSNNASPARQPGRRPDGVDGAPGADGPKLAGIFEGMSSMPKLKPVGARGVGQVSPVSPARDTVDAEASRNERVNDNVALDFNSELTKHLTLKKQKQQQQKSVTEANLKINRGPPPNPPLKTSTLTPPDNESPRGGSSQSPEAKRLQNIISGQPSGNGESSSVGVSSGAVANKSSLFNTMANQVHQVQKPNHGKPNLAPKPPGAPPGGAPGKTSVARHHSMKSPRSPPATPSNLGGPVFPTGSHFGTLRGTQQLFQSSQESIHVNGRPSGRPTVAPPPRPPASRPPPPPVRSISNTNLSNLPTNTLSTPISDPQTTSSSLNNVSALKEQLRHQIPGGVVRPSETKVVTAVNGNVAPPLPPHRTCPAPPPPVTRQVNNASNVPPVPPQRHSSIRSSTGATMSDNNESIGNGRMVIDLEAKFAMRFHAVTDFPKPSPFTNAPKNYASSHTSRTSNG</sequence>
<dbReference type="SMART" id="SM00246">
    <property type="entry name" value="WH2"/>
    <property type="match status" value="1"/>
</dbReference>
<feature type="compositionally biased region" description="Low complexity" evidence="1">
    <location>
        <begin position="215"/>
        <end position="234"/>
    </location>
</feature>
<dbReference type="Pfam" id="PF02205">
    <property type="entry name" value="WH2"/>
    <property type="match status" value="1"/>
</dbReference>